<keyword evidence="4" id="KW-0378">Hydrolase</keyword>
<keyword evidence="11" id="KW-1185">Reference proteome</keyword>
<evidence type="ECO:0000256" key="4">
    <source>
        <dbReference type="ARBA" id="ARBA00022801"/>
    </source>
</evidence>
<comment type="function">
    <text evidence="7">Fibrinolytic activity; shows preferential cleavage of Arg-Gly bonds in all three fibrinogen chains. Contact with the caterpillars causes severe bleeding, due the anticoagulant effect of the protein.</text>
</comment>
<evidence type="ECO:0000259" key="9">
    <source>
        <dbReference type="PROSITE" id="PS50240"/>
    </source>
</evidence>
<evidence type="ECO:0000256" key="2">
    <source>
        <dbReference type="ARBA" id="ARBA00022656"/>
    </source>
</evidence>
<dbReference type="SUPFAM" id="SSF50494">
    <property type="entry name" value="Trypsin-like serine proteases"/>
    <property type="match status" value="1"/>
</dbReference>
<keyword evidence="5" id="KW-1015">Disulfide bond</keyword>
<dbReference type="InterPro" id="IPR009003">
    <property type="entry name" value="Peptidase_S1_PA"/>
</dbReference>
<dbReference type="GO" id="GO:0090729">
    <property type="term" value="F:toxin activity"/>
    <property type="evidence" value="ECO:0007669"/>
    <property type="project" value="UniProtKB-KW"/>
</dbReference>
<organism evidence="10 11">
    <name type="scientific">Spodoptera littoralis</name>
    <name type="common">Egyptian cotton leafworm</name>
    <dbReference type="NCBI Taxonomy" id="7109"/>
    <lineage>
        <taxon>Eukaryota</taxon>
        <taxon>Metazoa</taxon>
        <taxon>Ecdysozoa</taxon>
        <taxon>Arthropoda</taxon>
        <taxon>Hexapoda</taxon>
        <taxon>Insecta</taxon>
        <taxon>Pterygota</taxon>
        <taxon>Neoptera</taxon>
        <taxon>Endopterygota</taxon>
        <taxon>Lepidoptera</taxon>
        <taxon>Glossata</taxon>
        <taxon>Ditrysia</taxon>
        <taxon>Noctuoidea</taxon>
        <taxon>Noctuidae</taxon>
        <taxon>Amphipyrinae</taxon>
        <taxon>Spodoptera</taxon>
    </lineage>
</organism>
<dbReference type="InterPro" id="IPR001254">
    <property type="entry name" value="Trypsin_dom"/>
</dbReference>
<keyword evidence="8" id="KW-1205">Fibrinolytic toxin</keyword>
<dbReference type="GO" id="GO:0005576">
    <property type="term" value="C:extracellular region"/>
    <property type="evidence" value="ECO:0007669"/>
    <property type="project" value="UniProtKB-SubCell"/>
</dbReference>
<dbReference type="GO" id="GO:0006508">
    <property type="term" value="P:proteolysis"/>
    <property type="evidence" value="ECO:0007669"/>
    <property type="project" value="UniProtKB-KW"/>
</dbReference>
<evidence type="ECO:0000256" key="7">
    <source>
        <dbReference type="ARBA" id="ARBA00055534"/>
    </source>
</evidence>
<dbReference type="PANTHER" id="PTHR24252">
    <property type="entry name" value="ACROSIN-RELATED"/>
    <property type="match status" value="1"/>
</dbReference>
<comment type="subcellular location">
    <subcellularLocation>
        <location evidence="1">Secreted</location>
        <location evidence="1">Extracellular space</location>
    </subcellularLocation>
</comment>
<proteinExistence type="predicted"/>
<gene>
    <name evidence="10" type="ORF">SPLIT_LOCUS7238</name>
</gene>
<sequence>MVFKIKDRVTFPNISDVEIIVNGLTGYQKPNQVRKQHKNAKLSSEFFSSSNPEDQEQWERIVGGIKAPNGSAPYQVSLRLWGVWHFCGASLVTPRVILTAAHCVDRRNDDKLQDAVEFRKTIFVGTNQLLAGGTAYDIRKIVVHEDYDDYIIKNDIAILFTEVEMGFGRKVDAVELNDEPVQKGEELLLTGWGTTSVEAYMRWIEKTLYDDDMDHVRYIEDHRRHRTTNRH</sequence>
<dbReference type="PROSITE" id="PS50240">
    <property type="entry name" value="TRYPSIN_DOM"/>
    <property type="match status" value="1"/>
</dbReference>
<dbReference type="GO" id="GO:0004252">
    <property type="term" value="F:serine-type endopeptidase activity"/>
    <property type="evidence" value="ECO:0007669"/>
    <property type="project" value="InterPro"/>
</dbReference>
<dbReference type="Gene3D" id="2.40.10.10">
    <property type="entry name" value="Trypsin-like serine proteases"/>
    <property type="match status" value="2"/>
</dbReference>
<dbReference type="CDD" id="cd00190">
    <property type="entry name" value="Tryp_SPc"/>
    <property type="match status" value="1"/>
</dbReference>
<evidence type="ECO:0000256" key="6">
    <source>
        <dbReference type="ARBA" id="ARBA00023240"/>
    </source>
</evidence>
<dbReference type="EMBL" id="LR824555">
    <property type="protein sequence ID" value="CAH1641882.1"/>
    <property type="molecule type" value="Genomic_DNA"/>
</dbReference>
<dbReference type="Pfam" id="PF00089">
    <property type="entry name" value="Trypsin"/>
    <property type="match status" value="1"/>
</dbReference>
<protein>
    <recommendedName>
        <fullName evidence="9">Peptidase S1 domain-containing protein</fullName>
    </recommendedName>
</protein>
<keyword evidence="3" id="KW-0645">Protease</keyword>
<dbReference type="AlphaFoldDB" id="A0A9P0N487"/>
<evidence type="ECO:0000256" key="1">
    <source>
        <dbReference type="ARBA" id="ARBA00004239"/>
    </source>
</evidence>
<feature type="domain" description="Peptidase S1" evidence="9">
    <location>
        <begin position="61"/>
        <end position="196"/>
    </location>
</feature>
<evidence type="ECO:0000313" key="10">
    <source>
        <dbReference type="EMBL" id="CAH1641882.1"/>
    </source>
</evidence>
<accession>A0A9P0N487</accession>
<evidence type="ECO:0000313" key="11">
    <source>
        <dbReference type="Proteomes" id="UP001153321"/>
    </source>
</evidence>
<dbReference type="SMART" id="SM00020">
    <property type="entry name" value="Tryp_SPc"/>
    <property type="match status" value="1"/>
</dbReference>
<name>A0A9P0N487_SPOLI</name>
<dbReference type="InterPro" id="IPR018114">
    <property type="entry name" value="TRYPSIN_HIS"/>
</dbReference>
<reference evidence="10" key="1">
    <citation type="submission" date="2022-02" db="EMBL/GenBank/DDBJ databases">
        <authorList>
            <person name="King R."/>
        </authorList>
    </citation>
    <scope>NUCLEOTIDE SEQUENCE</scope>
</reference>
<keyword evidence="2" id="KW-0800">Toxin</keyword>
<dbReference type="PROSITE" id="PS00134">
    <property type="entry name" value="TRYPSIN_HIS"/>
    <property type="match status" value="1"/>
</dbReference>
<dbReference type="Proteomes" id="UP001153321">
    <property type="component" value="Chromosome 24"/>
</dbReference>
<dbReference type="InterPro" id="IPR043504">
    <property type="entry name" value="Peptidase_S1_PA_chymotrypsin"/>
</dbReference>
<evidence type="ECO:0000256" key="5">
    <source>
        <dbReference type="ARBA" id="ARBA00023157"/>
    </source>
</evidence>
<dbReference type="FunFam" id="2.40.10.10:FF:000068">
    <property type="entry name" value="transmembrane protease serine 2"/>
    <property type="match status" value="1"/>
</dbReference>
<evidence type="ECO:0000256" key="8">
    <source>
        <dbReference type="ARBA" id="ARBA00084094"/>
    </source>
</evidence>
<dbReference type="PANTHER" id="PTHR24252:SF17">
    <property type="entry name" value="SUPPRESSOR OF TUMORIGENICITY 14 PROTEIN HOMOLOG-RELATED"/>
    <property type="match status" value="1"/>
</dbReference>
<keyword evidence="6" id="KW-1199">Hemostasis impairing toxin</keyword>
<evidence type="ECO:0000256" key="3">
    <source>
        <dbReference type="ARBA" id="ARBA00022670"/>
    </source>
</evidence>